<evidence type="ECO:0000259" key="2">
    <source>
        <dbReference type="SMART" id="SM00244"/>
    </source>
</evidence>
<evidence type="ECO:0000313" key="3">
    <source>
        <dbReference type="EMBL" id="EGG02665.1"/>
    </source>
</evidence>
<evidence type="ECO:0000256" key="1">
    <source>
        <dbReference type="ARBA" id="ARBA00008164"/>
    </source>
</evidence>
<keyword evidence="4" id="KW-1185">Reference proteome</keyword>
<dbReference type="InterPro" id="IPR036013">
    <property type="entry name" value="Band_7/SPFH_dom_sf"/>
</dbReference>
<dbReference type="eggNOG" id="KOG2621">
    <property type="taxonomic scope" value="Eukaryota"/>
</dbReference>
<dbReference type="SMART" id="SM00244">
    <property type="entry name" value="PHB"/>
    <property type="match status" value="1"/>
</dbReference>
<dbReference type="SUPFAM" id="SSF117892">
    <property type="entry name" value="Band 7/SPFH domain"/>
    <property type="match status" value="1"/>
</dbReference>
<dbReference type="AlphaFoldDB" id="F4RYB7"/>
<dbReference type="OrthoDB" id="2105077at2759"/>
<dbReference type="PANTHER" id="PTHR10264:SF19">
    <property type="entry name" value="AT06885P-RELATED"/>
    <property type="match status" value="1"/>
</dbReference>
<dbReference type="InParanoid" id="F4RYB7"/>
<dbReference type="RefSeq" id="XP_007414067.1">
    <property type="nucleotide sequence ID" value="XM_007414005.1"/>
</dbReference>
<dbReference type="InterPro" id="IPR001107">
    <property type="entry name" value="Band_7"/>
</dbReference>
<evidence type="ECO:0000313" key="4">
    <source>
        <dbReference type="Proteomes" id="UP000001072"/>
    </source>
</evidence>
<dbReference type="InterPro" id="IPR043202">
    <property type="entry name" value="Band-7_stomatin-like"/>
</dbReference>
<reference evidence="4" key="1">
    <citation type="journal article" date="2011" name="Proc. Natl. Acad. Sci. U.S.A.">
        <title>Obligate biotrophy features unraveled by the genomic analysis of rust fungi.</title>
        <authorList>
            <person name="Duplessis S."/>
            <person name="Cuomo C.A."/>
            <person name="Lin Y.-C."/>
            <person name="Aerts A."/>
            <person name="Tisserant E."/>
            <person name="Veneault-Fourrey C."/>
            <person name="Joly D.L."/>
            <person name="Hacquard S."/>
            <person name="Amselem J."/>
            <person name="Cantarel B.L."/>
            <person name="Chiu R."/>
            <person name="Coutinho P.M."/>
            <person name="Feau N."/>
            <person name="Field M."/>
            <person name="Frey P."/>
            <person name="Gelhaye E."/>
            <person name="Goldberg J."/>
            <person name="Grabherr M.G."/>
            <person name="Kodira C.D."/>
            <person name="Kohler A."/>
            <person name="Kuees U."/>
            <person name="Lindquist E.A."/>
            <person name="Lucas S.M."/>
            <person name="Mago R."/>
            <person name="Mauceli E."/>
            <person name="Morin E."/>
            <person name="Murat C."/>
            <person name="Pangilinan J.L."/>
            <person name="Park R."/>
            <person name="Pearson M."/>
            <person name="Quesneville H."/>
            <person name="Rouhier N."/>
            <person name="Sakthikumar S."/>
            <person name="Salamov A.A."/>
            <person name="Schmutz J."/>
            <person name="Selles B."/>
            <person name="Shapiro H."/>
            <person name="Tanguay P."/>
            <person name="Tuskan G.A."/>
            <person name="Henrissat B."/>
            <person name="Van de Peer Y."/>
            <person name="Rouze P."/>
            <person name="Ellis J.G."/>
            <person name="Dodds P.N."/>
            <person name="Schein J.E."/>
            <person name="Zhong S."/>
            <person name="Hamelin R.C."/>
            <person name="Grigoriev I.V."/>
            <person name="Szabo L.J."/>
            <person name="Martin F."/>
        </authorList>
    </citation>
    <scope>NUCLEOTIDE SEQUENCE [LARGE SCALE GENOMIC DNA]</scope>
    <source>
        <strain evidence="4">98AG31 / pathotype 3-4-7</strain>
    </source>
</reference>
<dbReference type="Gene3D" id="3.30.479.30">
    <property type="entry name" value="Band 7 domain"/>
    <property type="match status" value="1"/>
</dbReference>
<dbReference type="PANTHER" id="PTHR10264">
    <property type="entry name" value="BAND 7 PROTEIN-RELATED"/>
    <property type="match status" value="1"/>
</dbReference>
<dbReference type="Pfam" id="PF01145">
    <property type="entry name" value="Band_7"/>
    <property type="match status" value="1"/>
</dbReference>
<dbReference type="PRINTS" id="PR00721">
    <property type="entry name" value="STOMATIN"/>
</dbReference>
<name>F4RYB7_MELLP</name>
<gene>
    <name evidence="3" type="ORF">MELLADRAFT_91236</name>
</gene>
<comment type="similarity">
    <text evidence="1">Belongs to the band 7/mec-2 family.</text>
</comment>
<proteinExistence type="inferred from homology"/>
<protein>
    <recommendedName>
        <fullName evidence="2">Band 7 domain-containing protein</fullName>
    </recommendedName>
</protein>
<feature type="domain" description="Band 7" evidence="2">
    <location>
        <begin position="6"/>
        <end position="186"/>
    </location>
</feature>
<dbReference type="Proteomes" id="UP000001072">
    <property type="component" value="Unassembled WGS sequence"/>
</dbReference>
<accession>F4RYB7</accession>
<dbReference type="KEGG" id="mlr:MELLADRAFT_91236"/>
<dbReference type="EMBL" id="GL883129">
    <property type="protein sequence ID" value="EGG02665.1"/>
    <property type="molecule type" value="Genomic_DNA"/>
</dbReference>
<dbReference type="GO" id="GO:0005886">
    <property type="term" value="C:plasma membrane"/>
    <property type="evidence" value="ECO:0007669"/>
    <property type="project" value="InterPro"/>
</dbReference>
<organism evidence="4">
    <name type="scientific">Melampsora larici-populina (strain 98AG31 / pathotype 3-4-7)</name>
    <name type="common">Poplar leaf rust fungus</name>
    <dbReference type="NCBI Taxonomy" id="747676"/>
    <lineage>
        <taxon>Eukaryota</taxon>
        <taxon>Fungi</taxon>
        <taxon>Dikarya</taxon>
        <taxon>Basidiomycota</taxon>
        <taxon>Pucciniomycotina</taxon>
        <taxon>Pucciniomycetes</taxon>
        <taxon>Pucciniales</taxon>
        <taxon>Melampsoraceae</taxon>
        <taxon>Melampsora</taxon>
    </lineage>
</organism>
<sequence length="206" mass="22740">MHHHLSIIHLDKQPTLPVQRLVTKFGKFYKSVDPGLIKVNPFSERLRNVDVKIQVAAIGGQTAVTKYTVNVDIDSVVYWHVESAYYKSFKIKIVTNPQSVYANSDKAAFAINDVKQALTKMAQTTLCSVVGGRNLQSVVFERESLAIEIAEILENISKMGNSKALSSAAEQKRLGEAKVIAARAEVDAAHLMRQAAEIEPDYGQAE</sequence>
<dbReference type="GeneID" id="18935831"/>
<dbReference type="InterPro" id="IPR001972">
    <property type="entry name" value="Stomatin_HflK_fam"/>
</dbReference>
<dbReference type="VEuPathDB" id="FungiDB:MELLADRAFT_91236"/>
<dbReference type="HOGENOM" id="CLU_1332190_0_0_1"/>
<dbReference type="STRING" id="747676.F4RYB7"/>